<reference evidence="1 2" key="1">
    <citation type="submission" date="2024-09" db="EMBL/GenBank/DDBJ databases">
        <title>The Natural Products Discovery Center: Release of the First 8490 Sequenced Strains for Exploring Actinobacteria Biosynthetic Diversity.</title>
        <authorList>
            <person name="Kalkreuter E."/>
            <person name="Kautsar S.A."/>
            <person name="Yang D."/>
            <person name="Bader C.D."/>
            <person name="Teijaro C.N."/>
            <person name="Fluegel L."/>
            <person name="Davis C.M."/>
            <person name="Simpson J.R."/>
            <person name="Lauterbach L."/>
            <person name="Steele A.D."/>
            <person name="Gui C."/>
            <person name="Meng S."/>
            <person name="Li G."/>
            <person name="Viehrig K."/>
            <person name="Ye F."/>
            <person name="Su P."/>
            <person name="Kiefer A.F."/>
            <person name="Nichols A."/>
            <person name="Cepeda A.J."/>
            <person name="Yan W."/>
            <person name="Fan B."/>
            <person name="Jiang Y."/>
            <person name="Adhikari A."/>
            <person name="Zheng C.-J."/>
            <person name="Schuster L."/>
            <person name="Cowan T.M."/>
            <person name="Smanski M.J."/>
            <person name="Chevrette M.G."/>
            <person name="De Carvalho L.P.S."/>
            <person name="Shen B."/>
        </authorList>
    </citation>
    <scope>NUCLEOTIDE SEQUENCE [LARGE SCALE GENOMIC DNA]</scope>
    <source>
        <strain evidence="1 2">NPDC058753</strain>
    </source>
</reference>
<dbReference type="SUPFAM" id="SSF51197">
    <property type="entry name" value="Clavaminate synthase-like"/>
    <property type="match status" value="1"/>
</dbReference>
<keyword evidence="2" id="KW-1185">Reference proteome</keyword>
<evidence type="ECO:0000313" key="2">
    <source>
        <dbReference type="Proteomes" id="UP001599542"/>
    </source>
</evidence>
<dbReference type="Gene3D" id="2.60.120.590">
    <property type="entry name" value="Alpha-ketoglutarate-dependent dioxygenase AlkB-like"/>
    <property type="match status" value="1"/>
</dbReference>
<dbReference type="RefSeq" id="WP_380326510.1">
    <property type="nucleotide sequence ID" value="NZ_JBHYPW010000034.1"/>
</dbReference>
<name>A0ABW6GKM6_9ACTN</name>
<dbReference type="Proteomes" id="UP001599542">
    <property type="component" value="Unassembled WGS sequence"/>
</dbReference>
<protein>
    <recommendedName>
        <fullName evidence="3">Alpha-ketoglutarate-dependent dioxygenase AlkB</fullName>
    </recommendedName>
</protein>
<dbReference type="EMBL" id="JBHYPX010000026">
    <property type="protein sequence ID" value="MFE1353296.1"/>
    <property type="molecule type" value="Genomic_DNA"/>
</dbReference>
<proteinExistence type="predicted"/>
<evidence type="ECO:0008006" key="3">
    <source>
        <dbReference type="Google" id="ProtNLM"/>
    </source>
</evidence>
<comment type="caution">
    <text evidence="1">The sequence shown here is derived from an EMBL/GenBank/DDBJ whole genome shotgun (WGS) entry which is preliminary data.</text>
</comment>
<organism evidence="1 2">
    <name type="scientific">Kitasatospora phosalacinea</name>
    <dbReference type="NCBI Taxonomy" id="2065"/>
    <lineage>
        <taxon>Bacteria</taxon>
        <taxon>Bacillati</taxon>
        <taxon>Actinomycetota</taxon>
        <taxon>Actinomycetes</taxon>
        <taxon>Kitasatosporales</taxon>
        <taxon>Streptomycetaceae</taxon>
        <taxon>Kitasatospora</taxon>
    </lineage>
</organism>
<gene>
    <name evidence="1" type="ORF">ACFW6T_15055</name>
</gene>
<sequence length="260" mass="29130">MPRAPEPPAEVRSLHLPTGRDLYAELSAATRWEEVGRGRRSAVLVRPDAAGRVPLVRTTARYAHPAQRFRPVHAWLAERIRERAALPDAFDNALAEVYTNAYTRMGAHCDLALDLAEGSSIAVFSCYRDSASAAVLPRTLRVRAKEDDGGEEAVVPLPHHGVVVFSVAANRRLRHRIVLDPPARAVDNEWLGVTFRTSRTRLDFRHGRPRLPDGQGELTLATEEQRSEFHRLRRRENAESDFGYPPLAYTVSESDLLPPH</sequence>
<dbReference type="InterPro" id="IPR037151">
    <property type="entry name" value="AlkB-like_sf"/>
</dbReference>
<accession>A0ABW6GKM6</accession>
<evidence type="ECO:0000313" key="1">
    <source>
        <dbReference type="EMBL" id="MFE1353296.1"/>
    </source>
</evidence>